<dbReference type="Proteomes" id="UP000321863">
    <property type="component" value="Unassembled WGS sequence"/>
</dbReference>
<comment type="caution">
    <text evidence="1">The sequence shown here is derived from an EMBL/GenBank/DDBJ whole genome shotgun (WGS) entry which is preliminary data.</text>
</comment>
<dbReference type="AlphaFoldDB" id="A0A511YMG6"/>
<dbReference type="EMBL" id="BJYJ01000010">
    <property type="protein sequence ID" value="GEN76401.1"/>
    <property type="molecule type" value="Genomic_DNA"/>
</dbReference>
<reference evidence="1 2" key="1">
    <citation type="submission" date="2019-07" db="EMBL/GenBank/DDBJ databases">
        <title>Whole genome shotgun sequence of Chryseobacterium hagamense NBRC 105253.</title>
        <authorList>
            <person name="Hosoyama A."/>
            <person name="Uohara A."/>
            <person name="Ohji S."/>
            <person name="Ichikawa N."/>
        </authorList>
    </citation>
    <scope>NUCLEOTIDE SEQUENCE [LARGE SCALE GENOMIC DNA]</scope>
    <source>
        <strain evidence="1 2">NBRC 105253</strain>
    </source>
</reference>
<evidence type="ECO:0000313" key="2">
    <source>
        <dbReference type="Proteomes" id="UP000321863"/>
    </source>
</evidence>
<sequence>MKELVNNDLSKLSILLQQTKKAKFIDNQIDKYFSVKKINSNKIIFNSFYKPISKIL</sequence>
<keyword evidence="2" id="KW-1185">Reference proteome</keyword>
<protein>
    <submittedName>
        <fullName evidence="1">Uncharacterized protein</fullName>
    </submittedName>
</protein>
<proteinExistence type="predicted"/>
<evidence type="ECO:0000313" key="1">
    <source>
        <dbReference type="EMBL" id="GEN76401.1"/>
    </source>
</evidence>
<gene>
    <name evidence="1" type="ORF">CHA01nite_21410</name>
</gene>
<organism evidence="1 2">
    <name type="scientific">Chryseobacterium hagamense</name>
    <dbReference type="NCBI Taxonomy" id="395935"/>
    <lineage>
        <taxon>Bacteria</taxon>
        <taxon>Pseudomonadati</taxon>
        <taxon>Bacteroidota</taxon>
        <taxon>Flavobacteriia</taxon>
        <taxon>Flavobacteriales</taxon>
        <taxon>Weeksellaceae</taxon>
        <taxon>Chryseobacterium group</taxon>
        <taxon>Chryseobacterium</taxon>
    </lineage>
</organism>
<name>A0A511YMG6_9FLAO</name>
<accession>A0A511YMG6</accession>